<keyword evidence="3" id="KW-1185">Reference proteome</keyword>
<proteinExistence type="predicted"/>
<organism evidence="2 3">
    <name type="scientific">Actinoplanes hulinensis</name>
    <dbReference type="NCBI Taxonomy" id="1144547"/>
    <lineage>
        <taxon>Bacteria</taxon>
        <taxon>Bacillati</taxon>
        <taxon>Actinomycetota</taxon>
        <taxon>Actinomycetes</taxon>
        <taxon>Micromonosporales</taxon>
        <taxon>Micromonosporaceae</taxon>
        <taxon>Actinoplanes</taxon>
    </lineage>
</organism>
<dbReference type="Proteomes" id="UP001519863">
    <property type="component" value="Unassembled WGS sequence"/>
</dbReference>
<reference evidence="2 3" key="1">
    <citation type="journal article" date="2013" name="Antonie Van Leeuwenhoek">
        <title>Actinoplanes hulinensis sp. nov., a novel actinomycete isolated from soybean root (Glycine max (L.) Merr).</title>
        <authorList>
            <person name="Shen Y."/>
            <person name="Liu C."/>
            <person name="Wang X."/>
            <person name="Zhao J."/>
            <person name="Jia F."/>
            <person name="Zhang Y."/>
            <person name="Wang L."/>
            <person name="Yang D."/>
            <person name="Xiang W."/>
        </authorList>
    </citation>
    <scope>NUCLEOTIDE SEQUENCE [LARGE SCALE GENOMIC DNA]</scope>
    <source>
        <strain evidence="2 3">NEAU-M9</strain>
    </source>
</reference>
<comment type="caution">
    <text evidence="2">The sequence shown here is derived from an EMBL/GenBank/DDBJ whole genome shotgun (WGS) entry which is preliminary data.</text>
</comment>
<dbReference type="RefSeq" id="WP_220148204.1">
    <property type="nucleotide sequence ID" value="NZ_JAHXZI010000024.1"/>
</dbReference>
<gene>
    <name evidence="2" type="ORF">KZ829_35420</name>
</gene>
<protein>
    <submittedName>
        <fullName evidence="2">Uncharacterized protein</fullName>
    </submittedName>
</protein>
<name>A0ABS7BDA8_9ACTN</name>
<sequence>MEPSRRAGQEIHAVEGDTGAPDRPFAAYGADPRQVQQRRKRFTDRPR</sequence>
<feature type="compositionally biased region" description="Basic residues" evidence="1">
    <location>
        <begin position="36"/>
        <end position="47"/>
    </location>
</feature>
<feature type="compositionally biased region" description="Basic and acidic residues" evidence="1">
    <location>
        <begin position="1"/>
        <end position="15"/>
    </location>
</feature>
<feature type="region of interest" description="Disordered" evidence="1">
    <location>
        <begin position="1"/>
        <end position="47"/>
    </location>
</feature>
<evidence type="ECO:0000313" key="2">
    <source>
        <dbReference type="EMBL" id="MBW6439033.1"/>
    </source>
</evidence>
<evidence type="ECO:0000256" key="1">
    <source>
        <dbReference type="SAM" id="MobiDB-lite"/>
    </source>
</evidence>
<dbReference type="EMBL" id="JAHXZI010000024">
    <property type="protein sequence ID" value="MBW6439033.1"/>
    <property type="molecule type" value="Genomic_DNA"/>
</dbReference>
<evidence type="ECO:0000313" key="3">
    <source>
        <dbReference type="Proteomes" id="UP001519863"/>
    </source>
</evidence>
<accession>A0ABS7BDA8</accession>